<feature type="domain" description="Fibronectin type-III" evidence="2">
    <location>
        <begin position="2045"/>
        <end position="2131"/>
    </location>
</feature>
<dbReference type="OrthoDB" id="9908419at2759"/>
<feature type="domain" description="Fibronectin type-III" evidence="2">
    <location>
        <begin position="3533"/>
        <end position="3621"/>
    </location>
</feature>
<feature type="chain" id="PRO_5040340482" description="Fibronectin type-III domain-containing protein" evidence="1">
    <location>
        <begin position="25"/>
        <end position="4545"/>
    </location>
</feature>
<comment type="caution">
    <text evidence="3">The sequence shown here is derived from an EMBL/GenBank/DDBJ whole genome shotgun (WGS) entry which is preliminary data.</text>
</comment>
<feature type="signal peptide" evidence="1">
    <location>
        <begin position="1"/>
        <end position="24"/>
    </location>
</feature>
<dbReference type="PROSITE" id="PS50853">
    <property type="entry name" value="FN3"/>
    <property type="match status" value="19"/>
</dbReference>
<dbReference type="CDD" id="cd00063">
    <property type="entry name" value="FN3"/>
    <property type="match status" value="8"/>
</dbReference>
<dbReference type="SMART" id="SM00060">
    <property type="entry name" value="FN3"/>
    <property type="match status" value="31"/>
</dbReference>
<gene>
    <name evidence="3" type="ORF">NHX12_033641</name>
</gene>
<feature type="domain" description="Fibronectin type-III" evidence="2">
    <location>
        <begin position="3359"/>
        <end position="3445"/>
    </location>
</feature>
<feature type="domain" description="Fibronectin type-III" evidence="2">
    <location>
        <begin position="3960"/>
        <end position="4049"/>
    </location>
</feature>
<feature type="domain" description="Fibronectin type-III" evidence="2">
    <location>
        <begin position="2460"/>
        <end position="2547"/>
    </location>
</feature>
<feature type="domain" description="Fibronectin type-III" evidence="2">
    <location>
        <begin position="3783"/>
        <end position="3872"/>
    </location>
</feature>
<dbReference type="InterPro" id="IPR036116">
    <property type="entry name" value="FN3_sf"/>
</dbReference>
<proteinExistence type="predicted"/>
<feature type="domain" description="Fibronectin type-III" evidence="2">
    <location>
        <begin position="543"/>
        <end position="632"/>
    </location>
</feature>
<feature type="domain" description="Fibronectin type-III" evidence="2">
    <location>
        <begin position="3185"/>
        <end position="3274"/>
    </location>
</feature>
<dbReference type="SUPFAM" id="SSF49265">
    <property type="entry name" value="Fibronectin type III"/>
    <property type="match status" value="35"/>
</dbReference>
<feature type="domain" description="Fibronectin type-III" evidence="2">
    <location>
        <begin position="3873"/>
        <end position="3959"/>
    </location>
</feature>
<protein>
    <recommendedName>
        <fullName evidence="2">Fibronectin type-III domain-containing protein</fullName>
    </recommendedName>
</protein>
<reference evidence="3" key="1">
    <citation type="submission" date="2022-07" db="EMBL/GenBank/DDBJ databases">
        <title>Chromosome-level genome of Muraenolepis orangiensis.</title>
        <authorList>
            <person name="Kim J."/>
        </authorList>
    </citation>
    <scope>NUCLEOTIDE SEQUENCE</scope>
    <source>
        <strain evidence="3">KU_S4_2022</strain>
        <tissue evidence="3">Muscle</tissue>
    </source>
</reference>
<feature type="domain" description="Fibronectin type-III" evidence="2">
    <location>
        <begin position="4458"/>
        <end position="4544"/>
    </location>
</feature>
<dbReference type="PANTHER" id="PTHR47135">
    <property type="entry name" value="FIBRONECTIN TYPE III DOMAIN-CONTAINING PROTEIN 7"/>
    <property type="match status" value="1"/>
</dbReference>
<dbReference type="Pfam" id="PF09294">
    <property type="entry name" value="Interfer-bind"/>
    <property type="match status" value="1"/>
</dbReference>
<dbReference type="EMBL" id="JANIIK010000048">
    <property type="protein sequence ID" value="KAJ3599685.1"/>
    <property type="molecule type" value="Genomic_DNA"/>
</dbReference>
<organism evidence="3 4">
    <name type="scientific">Muraenolepis orangiensis</name>
    <name type="common">Patagonian moray cod</name>
    <dbReference type="NCBI Taxonomy" id="630683"/>
    <lineage>
        <taxon>Eukaryota</taxon>
        <taxon>Metazoa</taxon>
        <taxon>Chordata</taxon>
        <taxon>Craniata</taxon>
        <taxon>Vertebrata</taxon>
        <taxon>Euteleostomi</taxon>
        <taxon>Actinopterygii</taxon>
        <taxon>Neopterygii</taxon>
        <taxon>Teleostei</taxon>
        <taxon>Neoteleostei</taxon>
        <taxon>Acanthomorphata</taxon>
        <taxon>Zeiogadaria</taxon>
        <taxon>Gadariae</taxon>
        <taxon>Gadiformes</taxon>
        <taxon>Muraenolepidoidei</taxon>
        <taxon>Muraenolepididae</taxon>
        <taxon>Muraenolepis</taxon>
    </lineage>
</organism>
<dbReference type="InterPro" id="IPR013783">
    <property type="entry name" value="Ig-like_fold"/>
</dbReference>
<dbReference type="InterPro" id="IPR003961">
    <property type="entry name" value="FN3_dom"/>
</dbReference>
<keyword evidence="4" id="KW-1185">Reference proteome</keyword>
<dbReference type="InterPro" id="IPR015373">
    <property type="entry name" value="Interferon/interleukin_rcp_dom"/>
</dbReference>
<feature type="domain" description="Fibronectin type-III" evidence="2">
    <location>
        <begin position="1957"/>
        <end position="2044"/>
    </location>
</feature>
<feature type="domain" description="Fibronectin type-III" evidence="2">
    <location>
        <begin position="2945"/>
        <end position="3031"/>
    </location>
</feature>
<dbReference type="Proteomes" id="UP001148018">
    <property type="component" value="Unassembled WGS sequence"/>
</dbReference>
<feature type="domain" description="Fibronectin type-III" evidence="2">
    <location>
        <begin position="1869"/>
        <end position="1956"/>
    </location>
</feature>
<sequence length="4545" mass="474124">MGLVGAIGRFLIFVSITQIPYTKAQETCSITSVTCPGPSALRVRWNRYVGATNYFLDLRVINSTDIAPVVLTLSATATEKVVHGLRPGSQYSVTLKVFNFYFVVCQDTQETSTVPATSQITRVRALSSTSLLLEWARVPSADSYYVVVKSSGGNHSGSVTNTSLVVQGLAPRTVYRCSVFTENRAGRGRESVVKAVLTLVPPPDGLQALQTGGRTANVSWQAVEDILLYEVTVRNQDQPNSQPFVTNATEAHLSIEDIMSCSNYVISVSSVNQFLEPGEPNHLLFTTNSLSPVSAVSVDYSCARNSASVSWEPVLGADSYRATASSNGTVRTCNSSGTWCHIQGVACSRSFVVSVTAVVGDCESTGNSISTIFQSECSTNAIIFSWAQTPHTDYYMATLVDSAGESQHCMTSDISCFFTRTVCGRSYNFTVYSVSGDCQSQSSPPASIKTAPCPPRNFMTSSGCSTDTLINTWEPAEGSLSHAVESFGNRGLDYFYNCSSNSDSCTIHGLHCGQHLTTYVTAFDDECSSRTLLSNVAETVPCVPQNVSATMDCGADSVTVNWMVAPGSLFYTGTALDSSGRAHTCQTMGTSCHITGLQCSSTYTAFVASSNVNCNSSESERVMVETATCPPDQVTASLNCTANQALISWGSLAHMLSFTATAEDPEDGLLSCSTTLQSCSISDLRCGQRYRVSVFHHDGICPSMPSRPVYLQSVACGPVNVSSSVDCASGSVAVEWSASLGADGYTVALTGDDGSTLFRSSSEPHYSLVQTLDCGHQYSLQVTSSSGVPCVPTDLAVQRNCANSSADVSWRASRGAVRYEVSAVSAGQSLGCSSDAGPACRLEPLSCGRLYAVSVVALGAACSAAPSPTVSLLTAPCRPSQLAVSVNCSTNGAALSWEPSPGAVSYSAQALGADGHLLSCDGPRPACLLEGLRCGQAYRTAAPCAPTDVVSLVDCSSSTLAVGWTPASIPLNYSVTAVSAAGDPLSCSTDGADCVLDSLRCGQQYQVWVRATGGRCDGPSSAAQTVHSAPCTPANLHRVLECSSNTVEASWDPAPGALSYVSTLTDAHNVSVTCHTAVHGCSFPGMRCAQRYTFSVVALDGRCNSSVSPGASVTTAPCDPGNVEAQLDCNSGVATVTWTAHSSSPVYYTVLALTPGQPTLSVRSNATSCTLDQLQCGQEYSVMVLAGDQSCNSSVNASTTLTTAPCAPQIQNHVLNCSTNQALVTLTPDAHTTSFDVNATAAGVPSVFCSTADGNCVLDDLSCGRRYTVQAVAHGDRCTSGPSTSFEILTAPCTPSNMESVYTCGSSIALLSWDETRGRESFYASVRAGEHMDSCATDGTHCSVLSLLCGRLYNISVGAVATHCNTPCAPQNVSTSLLCSGNTGEVSWLASAGAASYEVMALGRDGDSNRCSTNTTACSFPNMHCAQTYEITVTPYSDTCRGFTSTPLTFTAGPCPPSIQRVSLQCKGNVGTVSWLPALLADSYQARATGEDGHAHTCTAAGNATQCSFTDLHCDESYATTVLTTERGCQSLPSAPVTLQSALCPPANLTGAMSCMLDVIIVSWAPSLQNATYQVHVGGVIAPLSSTLYTHTGLQCGQNIEFAVTAQDTCTSALSQSILVPTAPCGPTTLSATAQCGTEFGTLTWSPGAGATHHVATVTGGNGHVASCSSNGTSCSVRLECGQRYAAAVVASTSACNSSTWATVDFDSAPCLPDNVKAVLDCNSNSFAVQWIAGTGGVASYTAMAIGSDGSRLSCNTTSSTCTISALRCGLTYSLAVIPSTANCGSIQSADYKIQSAVVSWTASGPDQLQVVMAVSSRGHALTCNSSSTNCTLEQLRCGEAYTLTVAGHTQGCQGQPGSALSLLTAPCVPTLPTATMDCDTSIAVVTWDSALGATSYAVSAQGSRVHNTTCVHSDTTCTFNDLRCGQDYNFTVIASNPGQCHALPSEAITASTGPCPQAHLQASLECSSNTALVSWTPGDGILTYNSSAEAMDTVDHRTCATGGTGCNISSLLCGERYRVSVRGEGLTCPSPSRDWTLITTAPCPPTLLEVASSCDSDVISVSWTPSQGSASYRAEARPSQGSSLHCLSGSTDCQISGLLCGQLYQVFVVGVDADCQGASSDVYMLHTAPCVPLSVHTELDCLEGSLNITWQQSSDALAYVATVTCSEGRTTVCKTTTPHCLVTSVRCGFNYSVSVLSQDNTCNSSSSPAQHVAAVACEPGVLYTATARHSDGRLHNCSAEHSGCSFSSLECGSQYNLSVTPSRGPCLGACSPYQLIRTTPCVPDLKAVEMDCLSESAWVMWEDPVGHLEQYYIVEATDSLGVQRFECNATDAVCAVPNMTCGRGMNFTVMASDQQCTSSPSNMISTETAPCPPLDVRAAVGCENRSASVLWSASSGALRYTATLENTLGQTTCCTSTATGCEMADLPCGEMYVLLVTAEGLTCNSSQSAGIIIRTEPCVPQNLHVSLSCSSNVASVTWDLSRGGQQYSVEARSLDGSLLDTCQNYEGTCELQGLRCGQRYTAAVAAEDSDCISAPSKSVEIRTGPASCVAMELDHCNMTGLSCGQTYRVTVLSSDGYCDSPPTEVVDTHSVPCVTSNIEAHLDCSSRVALLSWRDAGGAVTYNATASARASGHSAFCHTNRTSCVLDELQCGQSYSVSVTTLGHSCSSGVVHMGGELLTEPCTPSHLSTQYALSIGQVMWDPSAGADRYTVAAVTDQGVAVSCGTTDTYCALLGMGCGQMYNVSVTAHNSACNNSVTSQEPVAIQTEPCPPNNVGSQVECGSTQVTVTWETSTGVLGYVATLDGRDGHTLSCHTDTTFCNVEDIHCGTVYYTWVVALGAELNSSASATILITSAPCEAQRVEAQVHCDNDTAEATWDWVPGAQSYGLVATAVDGHEAACLTDGISCQLSELQCGQVYSLGLTAINQQCQTQSSNRTLLSTRPCAPQRVAVDLQCGSSTASLSWEPRDGVERYQATANCSLGYVMQCNSTNGTCQFSGLHCGENHRFSVVAFSSTCQSEVSRTVEIRTEPCGPADLSVTGSCDSQSVTLDWTEARGAAAYVVTASGDLGYVTSYQTNATGLEVDLLCGQSYAFTVQGQGGVCEGPVSAPSVFTAVVWASSDGAESYTAVAVGQDNHTHICSSRALVCSWDDLHCGEVYLVHVVAHHYLCTSSPSNSTSITMAPCRPHGLQASLDCSAKVATLSWNASETADIYSVLAETSGGHQVSLSTVDTSAQFSDFLCGEEYFLSVQAVDSVCRSAPSSPVGLVSVPCPPTSISSSMDCLSNIAVVTWTASAGAEFYTAAVTGADGQSESCLSGSEQCGTPNLECGRNYSVTVTASRLSCDSEPSLPRALQSAPCVPSGVSILMDCVTKEAVVSWNASQGALSYAVTAMSTLGATSVCSGTDPGCTLTNLTCGQSYRVQVLALDNICSSLPSRAAMFNTEPCQPNITSAVVDCYSNSALVDWTYAEGAVSYVTTARTAHHAALTCSTNATNCELERLECGQTYAVSTAASGLQCDSHVSSSVHFISVPCPPSAVVMDQDCSANTARVSWRPAPGADSYLVQAFGMEEHVVDCESDPASSSCLLPGLLCGFTYNVTVLAVSSLCNVTESAIGVLTTAPCVPNLVQAHLDCESGGVSVSWEASHGALFYTAVAQGSGGYSVSLNVSGTTCLFGALPCGLSYGLTVSAMGDACSSGHSAAVQIDTVPCVPQGVAAVMECSNATGLVSWEPAEGGAPYHVGAFGADGHAPECIGAADRCQLPGLHCGQRYDLTLTALDGLFPCRPTNVRSSLPQCPSTLVSVAWEHASGARSYAAEAVTADGNGTDSCNATDVTSCQLTGLQCGQTYNVSVASRDEGCDSMESEQAQLTTAPCPPQNVTLAMQCDEGTLTVSWSPGPDTASFSATVVSESAARYVCTGNGTSCWVTDLPCGQRFTVTVVTETDGCHSEPSVPVEISSVPCVPLNPEGRLDCVTNSAWVSWDSSLGSLSYVAVAEAVGGGHNSSCTALQSDPSCNIHSLKCGTEYVFYVLAANDDCQSGNSSSFTLETGPCAMENITADTECGSNRILVSWQMAAESPFYLVTAEGQDQSLISCNSTSYYCELEGADCGMQYTVIVSASSDKCSSLRSTPMDVNTAPCVPGSVAVGISCEEDGAAVSWSPSAMATSYLLTATGASGDVRTCETMQPNCTLARLPCGEMYTVNVTARDHTCTSLPSTDHFFQTKTSCSMQLDCGSVYNFSVVASDGQCNSSLSAPLQAGAAPCTPASVAVRVRVMEDESWAMAWWPVVDCPGAEYLVYVVGRLQDDPRAQVELLSNPSEKPFFEFLMPCSTVFNLTLWALNKGGLSERTTPIAGITVPCPPTDVTYSGNNQSATVSWEASVFATRYTVYHTSGGNRSEVCSTSGVSCSVSGVEADRLEVTATNAEGESRANSNVTGPVLNRARRDLRTTELLASLDTGLSVPVVLRLEVSGDSLSLEWTPVLEATLYTLVVNEKQNPRAMLALTVDTEFYTVRHLEASTCYCVILSAKNAVTQSSFSPPRCITTGAAI</sequence>
<feature type="domain" description="Fibronectin type-III" evidence="2">
    <location>
        <begin position="2771"/>
        <end position="2857"/>
    </location>
</feature>
<feature type="domain" description="Fibronectin type-III" evidence="2">
    <location>
        <begin position="1032"/>
        <end position="1118"/>
    </location>
</feature>
<accession>A0A9Q0E312</accession>
<dbReference type="PANTHER" id="PTHR47135:SF3">
    <property type="entry name" value="FIBRONECTIN TYPE-III DOMAIN-CONTAINING PROTEIN"/>
    <property type="match status" value="1"/>
</dbReference>
<evidence type="ECO:0000259" key="2">
    <source>
        <dbReference type="PROSITE" id="PS50853"/>
    </source>
</evidence>
<feature type="domain" description="Fibronectin type-III" evidence="2">
    <location>
        <begin position="1119"/>
        <end position="1206"/>
    </location>
</feature>
<keyword evidence="1" id="KW-0732">Signal</keyword>
<feature type="domain" description="Fibronectin type-III" evidence="2">
    <location>
        <begin position="945"/>
        <end position="1031"/>
    </location>
</feature>
<evidence type="ECO:0000256" key="1">
    <source>
        <dbReference type="SAM" id="SignalP"/>
    </source>
</evidence>
<dbReference type="Pfam" id="PF00041">
    <property type="entry name" value="fn3"/>
    <property type="match status" value="1"/>
</dbReference>
<name>A0A9Q0E312_9TELE</name>
<evidence type="ECO:0000313" key="3">
    <source>
        <dbReference type="EMBL" id="KAJ3599685.1"/>
    </source>
</evidence>
<feature type="domain" description="Fibronectin type-III" evidence="2">
    <location>
        <begin position="1453"/>
        <end position="1547"/>
    </location>
</feature>
<feature type="domain" description="Fibronectin type-III" evidence="2">
    <location>
        <begin position="116"/>
        <end position="203"/>
    </location>
</feature>
<evidence type="ECO:0000313" key="4">
    <source>
        <dbReference type="Proteomes" id="UP001148018"/>
    </source>
</evidence>
<dbReference type="Gene3D" id="2.60.40.10">
    <property type="entry name" value="Immunoglobulins"/>
    <property type="match status" value="19"/>
</dbReference>